<feature type="binding site" evidence="7">
    <location>
        <position position="26"/>
    </location>
    <ligand>
        <name>UDP-N-acetyl-alpha-D-muramoyl-L-alanyl-D-glutamate</name>
        <dbReference type="ChEBI" id="CHEBI:83900"/>
    </ligand>
</feature>
<keyword evidence="6 7" id="KW-0961">Cell wall biogenesis/degradation</keyword>
<dbReference type="InterPro" id="IPR004101">
    <property type="entry name" value="Mur_ligase_C"/>
</dbReference>
<evidence type="ECO:0000256" key="5">
    <source>
        <dbReference type="ARBA" id="ARBA00023306"/>
    </source>
</evidence>
<dbReference type="GO" id="GO:0005524">
    <property type="term" value="F:ATP binding"/>
    <property type="evidence" value="ECO:0007669"/>
    <property type="project" value="UniProtKB-UniRule"/>
</dbReference>
<evidence type="ECO:0000256" key="8">
    <source>
        <dbReference type="RuleBase" id="RU004135"/>
    </source>
</evidence>
<evidence type="ECO:0000256" key="6">
    <source>
        <dbReference type="ARBA" id="ARBA00023316"/>
    </source>
</evidence>
<evidence type="ECO:0000256" key="1">
    <source>
        <dbReference type="ARBA" id="ARBA00005898"/>
    </source>
</evidence>
<dbReference type="GO" id="GO:0008360">
    <property type="term" value="P:regulation of cell shape"/>
    <property type="evidence" value="ECO:0007669"/>
    <property type="project" value="UniProtKB-KW"/>
</dbReference>
<comment type="pathway">
    <text evidence="7 8">Cell wall biogenesis; peptidoglycan biosynthesis.</text>
</comment>
<feature type="short sequence motif" description="Meso-diaminopimelate recognition motif" evidence="7">
    <location>
        <begin position="394"/>
        <end position="397"/>
    </location>
</feature>
<keyword evidence="7" id="KW-0963">Cytoplasm</keyword>
<proteinExistence type="inferred from homology"/>
<evidence type="ECO:0000256" key="4">
    <source>
        <dbReference type="ARBA" id="ARBA00022984"/>
    </source>
</evidence>
<feature type="domain" description="Mur ligase C-terminal" evidence="10">
    <location>
        <begin position="321"/>
        <end position="446"/>
    </location>
</feature>
<accession>A0A7V3ZYF0</accession>
<dbReference type="Pfam" id="PF02875">
    <property type="entry name" value="Mur_ligase_C"/>
    <property type="match status" value="1"/>
</dbReference>
<dbReference type="Pfam" id="PF08245">
    <property type="entry name" value="Mur_ligase_M"/>
    <property type="match status" value="1"/>
</dbReference>
<dbReference type="NCBIfam" id="NF001126">
    <property type="entry name" value="PRK00139.1-4"/>
    <property type="match status" value="1"/>
</dbReference>
<dbReference type="InterPro" id="IPR036565">
    <property type="entry name" value="Mur-like_cat_sf"/>
</dbReference>
<keyword evidence="7 12" id="KW-0436">Ligase</keyword>
<feature type="binding site" evidence="7">
    <location>
        <position position="448"/>
    </location>
    <ligand>
        <name>meso-2,6-diaminopimelate</name>
        <dbReference type="ChEBI" id="CHEBI:57791"/>
    </ligand>
</feature>
<keyword evidence="3 7" id="KW-0133">Cell shape</keyword>
<dbReference type="AlphaFoldDB" id="A0A7V3ZYF0"/>
<feature type="binding site" evidence="7">
    <location>
        <position position="444"/>
    </location>
    <ligand>
        <name>meso-2,6-diaminopimelate</name>
        <dbReference type="ChEBI" id="CHEBI:57791"/>
    </ligand>
</feature>
<dbReference type="Pfam" id="PF01225">
    <property type="entry name" value="Mur_ligase"/>
    <property type="match status" value="1"/>
</dbReference>
<dbReference type="InterPro" id="IPR005761">
    <property type="entry name" value="UDP-N-AcMur-Glu-dNH2Pim_ligase"/>
</dbReference>
<comment type="caution">
    <text evidence="12">The sequence shown here is derived from an EMBL/GenBank/DDBJ whole genome shotgun (WGS) entry which is preliminary data.</text>
</comment>
<dbReference type="Gene3D" id="3.40.1390.10">
    <property type="entry name" value="MurE/MurF, N-terminal domain"/>
    <property type="match status" value="1"/>
</dbReference>
<comment type="function">
    <text evidence="7">Catalyzes the addition of meso-diaminopimelic acid to the nucleotide precursor UDP-N-acetylmuramoyl-L-alanyl-D-glutamate (UMAG) in the biosynthesis of bacterial cell-wall peptidoglycan.</text>
</comment>
<dbReference type="InterPro" id="IPR000713">
    <property type="entry name" value="Mur_ligase_N"/>
</dbReference>
<dbReference type="HAMAP" id="MF_00208">
    <property type="entry name" value="MurE"/>
    <property type="match status" value="1"/>
</dbReference>
<feature type="binding site" evidence="7">
    <location>
        <position position="370"/>
    </location>
    <ligand>
        <name>meso-2,6-diaminopimelate</name>
        <dbReference type="ChEBI" id="CHEBI:57791"/>
    </ligand>
</feature>
<dbReference type="GO" id="GO:0008765">
    <property type="term" value="F:UDP-N-acetylmuramoylalanyl-D-glutamate-2,6-diaminopimelate ligase activity"/>
    <property type="evidence" value="ECO:0007669"/>
    <property type="project" value="UniProtKB-UniRule"/>
</dbReference>
<feature type="binding site" evidence="7">
    <location>
        <begin position="104"/>
        <end position="110"/>
    </location>
    <ligand>
        <name>ATP</name>
        <dbReference type="ChEBI" id="CHEBI:30616"/>
    </ligand>
</feature>
<evidence type="ECO:0000313" key="12">
    <source>
        <dbReference type="EMBL" id="HGL17675.1"/>
    </source>
</evidence>
<dbReference type="EC" id="6.3.2.13" evidence="7"/>
<keyword evidence="7" id="KW-0547">Nucleotide-binding</keyword>
<keyword evidence="5 7" id="KW-0131">Cell cycle</keyword>
<dbReference type="InterPro" id="IPR013221">
    <property type="entry name" value="Mur_ligase_cen"/>
</dbReference>
<evidence type="ECO:0000259" key="11">
    <source>
        <dbReference type="Pfam" id="PF08245"/>
    </source>
</evidence>
<feature type="binding site" evidence="7">
    <location>
        <position position="181"/>
    </location>
    <ligand>
        <name>UDP-N-acetyl-alpha-D-muramoyl-L-alanyl-D-glutamate</name>
        <dbReference type="ChEBI" id="CHEBI:83900"/>
    </ligand>
</feature>
<dbReference type="Gene3D" id="3.90.190.20">
    <property type="entry name" value="Mur ligase, C-terminal domain"/>
    <property type="match status" value="1"/>
</dbReference>
<keyword evidence="4 7" id="KW-0573">Peptidoglycan synthesis</keyword>
<organism evidence="12">
    <name type="scientific">candidate division WOR-3 bacterium</name>
    <dbReference type="NCBI Taxonomy" id="2052148"/>
    <lineage>
        <taxon>Bacteria</taxon>
        <taxon>Bacteria division WOR-3</taxon>
    </lineage>
</organism>
<dbReference type="GO" id="GO:0051301">
    <property type="term" value="P:cell division"/>
    <property type="evidence" value="ECO:0007669"/>
    <property type="project" value="UniProtKB-KW"/>
</dbReference>
<keyword evidence="7" id="KW-0460">Magnesium</keyword>
<dbReference type="NCBIfam" id="NF001124">
    <property type="entry name" value="PRK00139.1-2"/>
    <property type="match status" value="1"/>
</dbReference>
<evidence type="ECO:0000256" key="2">
    <source>
        <dbReference type="ARBA" id="ARBA00022618"/>
    </source>
</evidence>
<evidence type="ECO:0000256" key="7">
    <source>
        <dbReference type="HAMAP-Rule" id="MF_00208"/>
    </source>
</evidence>
<feature type="binding site" evidence="7">
    <location>
        <begin position="146"/>
        <end position="147"/>
    </location>
    <ligand>
        <name>UDP-N-acetyl-alpha-D-muramoyl-L-alanyl-D-glutamate</name>
        <dbReference type="ChEBI" id="CHEBI:83900"/>
    </ligand>
</feature>
<keyword evidence="2 7" id="KW-0132">Cell division</keyword>
<dbReference type="GO" id="GO:0000287">
    <property type="term" value="F:magnesium ion binding"/>
    <property type="evidence" value="ECO:0007669"/>
    <property type="project" value="UniProtKB-UniRule"/>
</dbReference>
<dbReference type="UniPathway" id="UPA00219"/>
<dbReference type="SUPFAM" id="SSF53623">
    <property type="entry name" value="MurD-like peptide ligases, catalytic domain"/>
    <property type="match status" value="1"/>
</dbReference>
<comment type="catalytic activity">
    <reaction evidence="7">
        <text>UDP-N-acetyl-alpha-D-muramoyl-L-alanyl-D-glutamate + meso-2,6-diaminopimelate + ATP = UDP-N-acetyl-alpha-D-muramoyl-L-alanyl-gamma-D-glutamyl-meso-2,6-diaminopimelate + ADP + phosphate + H(+)</text>
        <dbReference type="Rhea" id="RHEA:23676"/>
        <dbReference type="ChEBI" id="CHEBI:15378"/>
        <dbReference type="ChEBI" id="CHEBI:30616"/>
        <dbReference type="ChEBI" id="CHEBI:43474"/>
        <dbReference type="ChEBI" id="CHEBI:57791"/>
        <dbReference type="ChEBI" id="CHEBI:83900"/>
        <dbReference type="ChEBI" id="CHEBI:83905"/>
        <dbReference type="ChEBI" id="CHEBI:456216"/>
        <dbReference type="EC" id="6.3.2.13"/>
    </reaction>
</comment>
<dbReference type="GO" id="GO:0071555">
    <property type="term" value="P:cell wall organization"/>
    <property type="evidence" value="ECO:0007669"/>
    <property type="project" value="UniProtKB-KW"/>
</dbReference>
<sequence length="477" mass="53432">MRLSQLAYGFKVVGPDVEVKGIAYNSKKVKPGDLFVALKGRNTDGHLFIEEALKNGAVALMVQEERNYPVPYIYVENTRKYLGIISAKFYGNPSQKLKTIGITGTNGKTTTTFMIRDMLEAQGENTGLLGTILYCIGKNCIEAGRTTPEASDIQDFMHKALHKGAKYFIMEVSSAGIEEYRIEGTHFHVGCFTNFSREHLEYHGTMENYLKAKLKLFEVYKPEHTVINVDDPYASYFLKAAKEPLTFGIKENASLKAEIVNSELNGSFVNLHGLINEKNIFIPLPGIFNVYNFLCAVSVLYVLNKAQNLKELALNIKPVPGRLQKVDNKCGIYVFIDYAHTPEAMRNLLENVKHYKKGKIITVFGAGGDRDPGKRPLFGKISEELSDIQIVTSDNPRSEPPEKIIEDILKGMKGNNAKVIPDRREAIFNAIKLAEKDDIVLIIGKGHENYQEIQGVRYPFSDYEVASEALKEKGCLQ</sequence>
<name>A0A7V3ZYF0_UNCW3</name>
<protein>
    <recommendedName>
        <fullName evidence="7">UDP-N-acetylmuramoyl-L-alanyl-D-glutamate--2,6-diaminopimelate ligase</fullName>
        <ecNumber evidence="7">6.3.2.13</ecNumber>
    </recommendedName>
    <alternativeName>
        <fullName evidence="7">Meso-A2pm-adding enzyme</fullName>
    </alternativeName>
    <alternativeName>
        <fullName evidence="7">Meso-diaminopimelate-adding enzyme</fullName>
    </alternativeName>
    <alternativeName>
        <fullName evidence="7">UDP-MurNAc-L-Ala-D-Glu:meso-diaminopimelate ligase</fullName>
    </alternativeName>
    <alternativeName>
        <fullName evidence="7">UDP-MurNAc-tripeptide synthetase</fullName>
    </alternativeName>
    <alternativeName>
        <fullName evidence="7">UDP-N-acetylmuramyl-tripeptide synthetase</fullName>
    </alternativeName>
</protein>
<keyword evidence="7" id="KW-0067">ATP-binding</keyword>
<comment type="PTM">
    <text evidence="7">Carboxylation is probably crucial for Mg(2+) binding and, consequently, for the gamma-phosphate positioning of ATP.</text>
</comment>
<feature type="domain" description="Mur ligase N-terminal catalytic" evidence="9">
    <location>
        <begin position="18"/>
        <end position="90"/>
    </location>
</feature>
<comment type="caution">
    <text evidence="7">Lacks conserved residue(s) required for the propagation of feature annotation.</text>
</comment>
<dbReference type="Gene3D" id="3.40.1190.10">
    <property type="entry name" value="Mur-like, catalytic domain"/>
    <property type="match status" value="1"/>
</dbReference>
<dbReference type="PANTHER" id="PTHR23135">
    <property type="entry name" value="MUR LIGASE FAMILY MEMBER"/>
    <property type="match status" value="1"/>
</dbReference>
<comment type="cofactor">
    <cofactor evidence="7">
        <name>Mg(2+)</name>
        <dbReference type="ChEBI" id="CHEBI:18420"/>
    </cofactor>
</comment>
<comment type="similarity">
    <text evidence="1 7">Belongs to the MurCDEF family. MurE subfamily.</text>
</comment>
<dbReference type="EMBL" id="DTDJ01000032">
    <property type="protein sequence ID" value="HGL17675.1"/>
    <property type="molecule type" value="Genomic_DNA"/>
</dbReference>
<dbReference type="SUPFAM" id="SSF63418">
    <property type="entry name" value="MurE/MurF N-terminal domain"/>
    <property type="match status" value="1"/>
</dbReference>
<evidence type="ECO:0000259" key="9">
    <source>
        <dbReference type="Pfam" id="PF01225"/>
    </source>
</evidence>
<dbReference type="PANTHER" id="PTHR23135:SF4">
    <property type="entry name" value="UDP-N-ACETYLMURAMOYL-L-ALANYL-D-GLUTAMATE--2,6-DIAMINOPIMELATE LIGASE MURE HOMOLOG, CHLOROPLASTIC"/>
    <property type="match status" value="1"/>
</dbReference>
<feature type="domain" description="Mur ligase central" evidence="11">
    <location>
        <begin position="102"/>
        <end position="299"/>
    </location>
</feature>
<dbReference type="GO" id="GO:0009252">
    <property type="term" value="P:peptidoglycan biosynthetic process"/>
    <property type="evidence" value="ECO:0007669"/>
    <property type="project" value="UniProtKB-UniRule"/>
</dbReference>
<dbReference type="InterPro" id="IPR036615">
    <property type="entry name" value="Mur_ligase_C_dom_sf"/>
</dbReference>
<dbReference type="GO" id="GO:0005737">
    <property type="term" value="C:cytoplasm"/>
    <property type="evidence" value="ECO:0007669"/>
    <property type="project" value="UniProtKB-SubCell"/>
</dbReference>
<dbReference type="NCBIfam" id="TIGR01085">
    <property type="entry name" value="murE"/>
    <property type="match status" value="1"/>
</dbReference>
<feature type="binding site" evidence="7">
    <location>
        <begin position="394"/>
        <end position="397"/>
    </location>
    <ligand>
        <name>meso-2,6-diaminopimelate</name>
        <dbReference type="ChEBI" id="CHEBI:57791"/>
    </ligand>
</feature>
<gene>
    <name evidence="7" type="primary">murE</name>
    <name evidence="12" type="ORF">ENU66_05055</name>
</gene>
<evidence type="ECO:0000259" key="10">
    <source>
        <dbReference type="Pfam" id="PF02875"/>
    </source>
</evidence>
<feature type="modified residue" description="N6-carboxylysine" evidence="7">
    <location>
        <position position="213"/>
    </location>
</feature>
<dbReference type="SUPFAM" id="SSF53244">
    <property type="entry name" value="MurD-like peptide ligases, peptide-binding domain"/>
    <property type="match status" value="1"/>
</dbReference>
<comment type="subcellular location">
    <subcellularLocation>
        <location evidence="7 8">Cytoplasm</location>
    </subcellularLocation>
</comment>
<reference evidence="12" key="1">
    <citation type="journal article" date="2020" name="mSystems">
        <title>Genome- and Community-Level Interaction Insights into Carbon Utilization and Element Cycling Functions of Hydrothermarchaeota in Hydrothermal Sediment.</title>
        <authorList>
            <person name="Zhou Z."/>
            <person name="Liu Y."/>
            <person name="Xu W."/>
            <person name="Pan J."/>
            <person name="Luo Z.H."/>
            <person name="Li M."/>
        </authorList>
    </citation>
    <scope>NUCLEOTIDE SEQUENCE [LARGE SCALE GENOMIC DNA]</scope>
    <source>
        <strain evidence="12">SpSt-69</strain>
    </source>
</reference>
<dbReference type="InterPro" id="IPR035911">
    <property type="entry name" value="MurE/MurF_N"/>
</dbReference>
<evidence type="ECO:0000256" key="3">
    <source>
        <dbReference type="ARBA" id="ARBA00022960"/>
    </source>
</evidence>
<feature type="binding site" evidence="7">
    <location>
        <position position="173"/>
    </location>
    <ligand>
        <name>UDP-N-acetyl-alpha-D-muramoyl-L-alanyl-D-glutamate</name>
        <dbReference type="ChEBI" id="CHEBI:83900"/>
    </ligand>
</feature>